<proteinExistence type="predicted"/>
<reference evidence="2 3" key="1">
    <citation type="submission" date="2017-12" db="EMBL/GenBank/DDBJ databases">
        <title>Streptomyces populusis sp. nov., a novel endophytic actinobacterium isolated from stems of Populus adenopoda Maxim.</title>
        <authorList>
            <person name="Wang Z."/>
        </authorList>
    </citation>
    <scope>NUCLEOTIDE SEQUENCE [LARGE SCALE GENOMIC DNA]</scope>
    <source>
        <strain evidence="2 3">A249</strain>
    </source>
</reference>
<dbReference type="PROSITE" id="PS51725">
    <property type="entry name" value="ABM"/>
    <property type="match status" value="1"/>
</dbReference>
<dbReference type="EMBL" id="PJOS01000212">
    <property type="protein sequence ID" value="PKT67135.1"/>
    <property type="molecule type" value="Genomic_DNA"/>
</dbReference>
<feature type="domain" description="ABM" evidence="1">
    <location>
        <begin position="5"/>
        <end position="93"/>
    </location>
</feature>
<dbReference type="Proteomes" id="UP000236178">
    <property type="component" value="Unassembled WGS sequence"/>
</dbReference>
<accession>A0A2I0SB26</accession>
<sequence>MSQPIQLIILITTLPGRGAEQITAFEHLAPLVRAEDGCLQYDLHQVADDPDRFVLIERWGSPEALAAHDAAPHMTAADAANTAFRAKPAEVIRLVADPVA</sequence>
<dbReference type="GO" id="GO:0004497">
    <property type="term" value="F:monooxygenase activity"/>
    <property type="evidence" value="ECO:0007669"/>
    <property type="project" value="UniProtKB-KW"/>
</dbReference>
<keyword evidence="3" id="KW-1185">Reference proteome</keyword>
<dbReference type="InterPro" id="IPR050744">
    <property type="entry name" value="AI-2_Isomerase_LsrG"/>
</dbReference>
<keyword evidence="2" id="KW-0503">Monooxygenase</keyword>
<gene>
    <name evidence="2" type="ORF">CW362_42120</name>
</gene>
<dbReference type="Pfam" id="PF03992">
    <property type="entry name" value="ABM"/>
    <property type="match status" value="1"/>
</dbReference>
<evidence type="ECO:0000259" key="1">
    <source>
        <dbReference type="PROSITE" id="PS51725"/>
    </source>
</evidence>
<evidence type="ECO:0000313" key="3">
    <source>
        <dbReference type="Proteomes" id="UP000236178"/>
    </source>
</evidence>
<dbReference type="AlphaFoldDB" id="A0A2I0SB26"/>
<evidence type="ECO:0000313" key="2">
    <source>
        <dbReference type="EMBL" id="PKT67135.1"/>
    </source>
</evidence>
<comment type="caution">
    <text evidence="2">The sequence shown here is derived from an EMBL/GenBank/DDBJ whole genome shotgun (WGS) entry which is preliminary data.</text>
</comment>
<dbReference type="OrthoDB" id="5244470at2"/>
<dbReference type="RefSeq" id="WP_103554870.1">
    <property type="nucleotide sequence ID" value="NZ_JBHJSK010000038.1"/>
</dbReference>
<name>A0A2I0SB26_9ACTN</name>
<dbReference type="GO" id="GO:0005829">
    <property type="term" value="C:cytosol"/>
    <property type="evidence" value="ECO:0007669"/>
    <property type="project" value="TreeGrafter"/>
</dbReference>
<dbReference type="SUPFAM" id="SSF54909">
    <property type="entry name" value="Dimeric alpha+beta barrel"/>
    <property type="match status" value="1"/>
</dbReference>
<protein>
    <submittedName>
        <fullName evidence="2">Antibiotic biosynthesis monooxygenase</fullName>
    </submittedName>
</protein>
<dbReference type="InterPro" id="IPR011008">
    <property type="entry name" value="Dimeric_a/b-barrel"/>
</dbReference>
<dbReference type="PANTHER" id="PTHR33336">
    <property type="entry name" value="QUINOL MONOOXYGENASE YGIN-RELATED"/>
    <property type="match status" value="1"/>
</dbReference>
<dbReference type="Gene3D" id="3.30.70.100">
    <property type="match status" value="1"/>
</dbReference>
<keyword evidence="2" id="KW-0560">Oxidoreductase</keyword>
<organism evidence="2 3">
    <name type="scientific">Streptomyces populi</name>
    <dbReference type="NCBI Taxonomy" id="2058924"/>
    <lineage>
        <taxon>Bacteria</taxon>
        <taxon>Bacillati</taxon>
        <taxon>Actinomycetota</taxon>
        <taxon>Actinomycetes</taxon>
        <taxon>Kitasatosporales</taxon>
        <taxon>Streptomycetaceae</taxon>
        <taxon>Streptomyces</taxon>
    </lineage>
</organism>
<dbReference type="InterPro" id="IPR007138">
    <property type="entry name" value="ABM_dom"/>
</dbReference>
<dbReference type="PANTHER" id="PTHR33336:SF3">
    <property type="entry name" value="ABM DOMAIN-CONTAINING PROTEIN"/>
    <property type="match status" value="1"/>
</dbReference>